<dbReference type="PANTHER" id="PTHR11070">
    <property type="entry name" value="UVRD / RECB / PCRA DNA HELICASE FAMILY MEMBER"/>
    <property type="match status" value="1"/>
</dbReference>
<protein>
    <recommendedName>
        <fullName evidence="5">DNA 3'-5' helicase II</fullName>
    </recommendedName>
</protein>
<dbReference type="PANTHER" id="PTHR11070:SF2">
    <property type="entry name" value="ATP-DEPENDENT DNA HELICASE SRS2"/>
    <property type="match status" value="1"/>
</dbReference>
<dbReference type="Gene3D" id="3.40.50.300">
    <property type="entry name" value="P-loop containing nucleotide triphosphate hydrolases"/>
    <property type="match status" value="3"/>
</dbReference>
<dbReference type="InterPro" id="IPR027417">
    <property type="entry name" value="P-loop_NTPase"/>
</dbReference>
<dbReference type="Pfam" id="PF00580">
    <property type="entry name" value="UvrD-helicase"/>
    <property type="match status" value="1"/>
</dbReference>
<dbReference type="RefSeq" id="WP_073409928.1">
    <property type="nucleotide sequence ID" value="NZ_FQWH01000006.1"/>
</dbReference>
<dbReference type="Gene3D" id="1.10.486.10">
    <property type="entry name" value="PCRA, domain 4"/>
    <property type="match status" value="1"/>
</dbReference>
<keyword evidence="1 6" id="KW-0547">Nucleotide-binding</keyword>
<accession>A0A1M5Q6F0</accession>
<dbReference type="Proteomes" id="UP000184112">
    <property type="component" value="Unassembled WGS sequence"/>
</dbReference>
<evidence type="ECO:0000256" key="3">
    <source>
        <dbReference type="ARBA" id="ARBA00022806"/>
    </source>
</evidence>
<reference evidence="8 9" key="1">
    <citation type="submission" date="2016-11" db="EMBL/GenBank/DDBJ databases">
        <authorList>
            <person name="Jaros S."/>
            <person name="Januszkiewicz K."/>
            <person name="Wedrychowicz H."/>
        </authorList>
    </citation>
    <scope>NUCLEOTIDE SEQUENCE [LARGE SCALE GENOMIC DNA]</scope>
    <source>
        <strain evidence="8 9">DSM 6792</strain>
    </source>
</reference>
<dbReference type="EMBL" id="FQWH01000006">
    <property type="protein sequence ID" value="SHH09103.1"/>
    <property type="molecule type" value="Genomic_DNA"/>
</dbReference>
<keyword evidence="3 6" id="KW-0347">Helicase</keyword>
<evidence type="ECO:0000256" key="6">
    <source>
        <dbReference type="PROSITE-ProRule" id="PRU00560"/>
    </source>
</evidence>
<organism evidence="8 9">
    <name type="scientific">Flavobacterium johnsoniae</name>
    <name type="common">Cytophaga johnsonae</name>
    <dbReference type="NCBI Taxonomy" id="986"/>
    <lineage>
        <taxon>Bacteria</taxon>
        <taxon>Pseudomonadati</taxon>
        <taxon>Bacteroidota</taxon>
        <taxon>Flavobacteriia</taxon>
        <taxon>Flavobacteriales</taxon>
        <taxon>Flavobacteriaceae</taxon>
        <taxon>Flavobacterium</taxon>
    </lineage>
</organism>
<name>A0A1M5Q6F0_FLAJO</name>
<evidence type="ECO:0000313" key="9">
    <source>
        <dbReference type="Proteomes" id="UP000184112"/>
    </source>
</evidence>
<dbReference type="PROSITE" id="PS51198">
    <property type="entry name" value="UVRD_HELICASE_ATP_BIND"/>
    <property type="match status" value="1"/>
</dbReference>
<keyword evidence="4 6" id="KW-0067">ATP-binding</keyword>
<gene>
    <name evidence="8" type="ORF">SAMN05444388_106188</name>
</gene>
<feature type="binding site" evidence="6">
    <location>
        <begin position="27"/>
        <end position="34"/>
    </location>
    <ligand>
        <name>ATP</name>
        <dbReference type="ChEBI" id="CHEBI:30616"/>
    </ligand>
</feature>
<evidence type="ECO:0000256" key="1">
    <source>
        <dbReference type="ARBA" id="ARBA00022741"/>
    </source>
</evidence>
<dbReference type="GO" id="GO:0043138">
    <property type="term" value="F:3'-5' DNA helicase activity"/>
    <property type="evidence" value="ECO:0007669"/>
    <property type="project" value="TreeGrafter"/>
</dbReference>
<evidence type="ECO:0000256" key="5">
    <source>
        <dbReference type="ARBA" id="ARBA00034923"/>
    </source>
</evidence>
<evidence type="ECO:0000259" key="7">
    <source>
        <dbReference type="PROSITE" id="PS51198"/>
    </source>
</evidence>
<proteinExistence type="predicted"/>
<dbReference type="AlphaFoldDB" id="A0A1M5Q6F0"/>
<dbReference type="GO" id="GO:0003677">
    <property type="term" value="F:DNA binding"/>
    <property type="evidence" value="ECO:0007669"/>
    <property type="project" value="InterPro"/>
</dbReference>
<dbReference type="SUPFAM" id="SSF52540">
    <property type="entry name" value="P-loop containing nucleoside triphosphate hydrolases"/>
    <property type="match status" value="1"/>
</dbReference>
<evidence type="ECO:0000256" key="2">
    <source>
        <dbReference type="ARBA" id="ARBA00022801"/>
    </source>
</evidence>
<dbReference type="InterPro" id="IPR000212">
    <property type="entry name" value="DNA_helicase_UvrD/REP"/>
</dbReference>
<evidence type="ECO:0000256" key="4">
    <source>
        <dbReference type="ARBA" id="ARBA00022840"/>
    </source>
</evidence>
<dbReference type="GO" id="GO:0000725">
    <property type="term" value="P:recombinational repair"/>
    <property type="evidence" value="ECO:0007669"/>
    <property type="project" value="TreeGrafter"/>
</dbReference>
<dbReference type="InterPro" id="IPR014016">
    <property type="entry name" value="UvrD-like_ATP-bd"/>
</dbReference>
<keyword evidence="2 6" id="KW-0378">Hydrolase</keyword>
<evidence type="ECO:0000313" key="8">
    <source>
        <dbReference type="EMBL" id="SHH09103.1"/>
    </source>
</evidence>
<feature type="domain" description="UvrD-like helicase ATP-binding" evidence="7">
    <location>
        <begin position="6"/>
        <end position="311"/>
    </location>
</feature>
<sequence length="558" mass="65029">MSFKPTIEQNQIFNFFKNGKENGMIDAVAGSGKTSTIINGIDYIDKKNKILFCAFNKKIQEEINQKTVNKENVIVKTTYALGLSILKYHFEIFTRSPNLDKSKYFNILNEQLRKNKSNNYVEETKFTRYFEKIKFIYYQEKKQEEPDIFYKTFYSNYYRLVDLLRYTLSYAKGESSFQRLVEKYAIDIDQKNTQLLELYRKLVELAIGEGNIKAKLLGIYDYADMIFLPCEFKLSSPDQFDIVFVDECQDLSNAQLITITKYLKKGGRFFAVGDPFQSIYGFAGASPESFNNIKTLYNPKMFKLTNCFRCSSDIVKLAQEIRPDITTTNSFKSSIIKIKFDDIIKYVQKGDFVLSRQNCNLFEVVFKLLCHNIKCKIIGKKEILKSLKDIIDNNKLYSEKYYEELPDHLQKIYKIAENKLGNNPANYEKLENLGDSINILESCFFHNQNAKTLNDLFDYIESLMNCEDEDSVILSSIHRSKGLEKKNVFIIGYNELPIKKENMLEWQLYQEKCLKYVAITRAEVNLYQTESPPDKNDTLVLQDAILDQPSLIDIKSSD</sequence>
<dbReference type="GO" id="GO:0016787">
    <property type="term" value="F:hydrolase activity"/>
    <property type="evidence" value="ECO:0007669"/>
    <property type="project" value="UniProtKB-UniRule"/>
</dbReference>
<dbReference type="GO" id="GO:0005524">
    <property type="term" value="F:ATP binding"/>
    <property type="evidence" value="ECO:0007669"/>
    <property type="project" value="UniProtKB-UniRule"/>
</dbReference>